<keyword evidence="5" id="KW-0411">Iron-sulfur</keyword>
<accession>A0A8H7VP79</accession>
<comment type="caution">
    <text evidence="8">The sequence shown here is derived from an EMBL/GenBank/DDBJ whole genome shotgun (WGS) entry which is preliminary data.</text>
</comment>
<dbReference type="Pfam" id="PF09243">
    <property type="entry name" value="Rsm22"/>
    <property type="match status" value="1"/>
</dbReference>
<dbReference type="EMBL" id="JAEPRB010000055">
    <property type="protein sequence ID" value="KAG2223733.1"/>
    <property type="molecule type" value="Genomic_DNA"/>
</dbReference>
<evidence type="ECO:0000256" key="2">
    <source>
        <dbReference type="ARBA" id="ARBA00022723"/>
    </source>
</evidence>
<dbReference type="InterPro" id="IPR015324">
    <property type="entry name" value="Ribosomal_Rsm22-like"/>
</dbReference>
<evidence type="ECO:0000256" key="3">
    <source>
        <dbReference type="ARBA" id="ARBA00022946"/>
    </source>
</evidence>
<protein>
    <submittedName>
        <fullName evidence="8">Uncharacterized protein</fullName>
    </submittedName>
</protein>
<evidence type="ECO:0000313" key="9">
    <source>
        <dbReference type="Proteomes" id="UP000646827"/>
    </source>
</evidence>
<dbReference type="GO" id="GO:0051536">
    <property type="term" value="F:iron-sulfur cluster binding"/>
    <property type="evidence" value="ECO:0007669"/>
    <property type="project" value="UniProtKB-KW"/>
</dbReference>
<dbReference type="GO" id="GO:0046872">
    <property type="term" value="F:metal ion binding"/>
    <property type="evidence" value="ECO:0007669"/>
    <property type="project" value="UniProtKB-KW"/>
</dbReference>
<evidence type="ECO:0000256" key="4">
    <source>
        <dbReference type="ARBA" id="ARBA00023004"/>
    </source>
</evidence>
<dbReference type="AlphaFoldDB" id="A0A8H7VP79"/>
<keyword evidence="3" id="KW-0809">Transit peptide</keyword>
<dbReference type="InterPro" id="IPR052571">
    <property type="entry name" value="Mt_RNA_Methyltransferase"/>
</dbReference>
<keyword evidence="4" id="KW-0408">Iron</keyword>
<dbReference type="GO" id="GO:0008168">
    <property type="term" value="F:methyltransferase activity"/>
    <property type="evidence" value="ECO:0007669"/>
    <property type="project" value="InterPro"/>
</dbReference>
<evidence type="ECO:0000256" key="5">
    <source>
        <dbReference type="ARBA" id="ARBA00023014"/>
    </source>
</evidence>
<comment type="subcellular location">
    <subcellularLocation>
        <location evidence="1">Mitochondrion</location>
    </subcellularLocation>
</comment>
<dbReference type="GO" id="GO:0006412">
    <property type="term" value="P:translation"/>
    <property type="evidence" value="ECO:0007669"/>
    <property type="project" value="InterPro"/>
</dbReference>
<sequence>MFTRNCLRRSTQSIRRYYSEKAIFLDQKQLEALEDLQSVPLTNVSAPLSEEPIIRNSPEAIFGKKRIGTVTLPRPLIQGIADLIQESDKRLIRTDALRLYESLRSTSRITNDINNHDNDNRRHNNGRQATIQEPHTLAYGPRESIAYTAGVLPSTYAATLNVLAELSQRISNFSPKSILDFGTGPGTALWAAQEVYSDLKSYVGVDLSEDMLNIAERLQGNISPDANIEFKRYLTVVPNAPKPDLVISAFTLGDLPSQALQQSIVDQLWEQTGDILVLIDRGTPIGFSNIARARQYILDQYKNNVHVVAPCPHDKPCPLLYSPEAKPDTLWCHYSQRVQRPPFLMKTKHSKFNSEDSKYAYVVLRRGPRPKTESSHAAVVDDTTVTIENDFSKIAYTWPRLIQPPLKKHGHVVMDVCANQGEIQRMVIPKSQGKTPYRDARKAAWGDLFPHPSKNKVVTRVSKGVNMDDDM</sequence>
<dbReference type="Gene3D" id="3.40.50.150">
    <property type="entry name" value="Vaccinia Virus protein VP39"/>
    <property type="match status" value="1"/>
</dbReference>
<dbReference type="GO" id="GO:0003735">
    <property type="term" value="F:structural constituent of ribosome"/>
    <property type="evidence" value="ECO:0007669"/>
    <property type="project" value="TreeGrafter"/>
</dbReference>
<dbReference type="OrthoDB" id="421327at2759"/>
<dbReference type="SUPFAM" id="SSF53335">
    <property type="entry name" value="S-adenosyl-L-methionine-dependent methyltransferases"/>
    <property type="match status" value="1"/>
</dbReference>
<reference evidence="8 9" key="1">
    <citation type="submission" date="2020-12" db="EMBL/GenBank/DDBJ databases">
        <title>Metabolic potential, ecology and presence of endohyphal bacteria is reflected in genomic diversity of Mucoromycotina.</title>
        <authorList>
            <person name="Muszewska A."/>
            <person name="Okrasinska A."/>
            <person name="Steczkiewicz K."/>
            <person name="Drgas O."/>
            <person name="Orlowska M."/>
            <person name="Perlinska-Lenart U."/>
            <person name="Aleksandrzak-Piekarczyk T."/>
            <person name="Szatraj K."/>
            <person name="Zielenkiewicz U."/>
            <person name="Pilsyk S."/>
            <person name="Malc E."/>
            <person name="Mieczkowski P."/>
            <person name="Kruszewska J.S."/>
            <person name="Biernat P."/>
            <person name="Pawlowska J."/>
        </authorList>
    </citation>
    <scope>NUCLEOTIDE SEQUENCE [LARGE SCALE GENOMIC DNA]</scope>
    <source>
        <strain evidence="8 9">CBS 142.35</strain>
    </source>
</reference>
<name>A0A8H7VP79_9FUNG</name>
<organism evidence="8 9">
    <name type="scientific">Circinella minor</name>
    <dbReference type="NCBI Taxonomy" id="1195481"/>
    <lineage>
        <taxon>Eukaryota</taxon>
        <taxon>Fungi</taxon>
        <taxon>Fungi incertae sedis</taxon>
        <taxon>Mucoromycota</taxon>
        <taxon>Mucoromycotina</taxon>
        <taxon>Mucoromycetes</taxon>
        <taxon>Mucorales</taxon>
        <taxon>Lichtheimiaceae</taxon>
        <taxon>Circinella</taxon>
    </lineage>
</organism>
<dbReference type="PANTHER" id="PTHR13184:SF5">
    <property type="entry name" value="METHYLTRANSFERASE-LIKE PROTEIN 17, MITOCHONDRIAL"/>
    <property type="match status" value="1"/>
</dbReference>
<gene>
    <name evidence="8" type="ORF">INT45_003457</name>
</gene>
<comment type="function">
    <text evidence="7">Mitochondrial ribosome (mitoribosome) assembly factor. Binds at the interface of the head and body domains of the mitochondrial small ribosomal subunit (mt-SSU), occluding the mRNA channel and preventing compaction of the head domain towards the body. Probable inactive methyltransferase: retains the characteristic folding and ability to bind S-adenosyl-L-methionine, but it probably lost its methyltransferase activity.</text>
</comment>
<evidence type="ECO:0000256" key="7">
    <source>
        <dbReference type="ARBA" id="ARBA00045681"/>
    </source>
</evidence>
<keyword evidence="9" id="KW-1185">Reference proteome</keyword>
<dbReference type="GO" id="GO:0005763">
    <property type="term" value="C:mitochondrial small ribosomal subunit"/>
    <property type="evidence" value="ECO:0007669"/>
    <property type="project" value="TreeGrafter"/>
</dbReference>
<proteinExistence type="predicted"/>
<dbReference type="Proteomes" id="UP000646827">
    <property type="component" value="Unassembled WGS sequence"/>
</dbReference>
<dbReference type="InterPro" id="IPR029063">
    <property type="entry name" value="SAM-dependent_MTases_sf"/>
</dbReference>
<evidence type="ECO:0000256" key="6">
    <source>
        <dbReference type="ARBA" id="ARBA00023128"/>
    </source>
</evidence>
<dbReference type="PANTHER" id="PTHR13184">
    <property type="entry name" value="37S RIBOSOMAL PROTEIN S22"/>
    <property type="match status" value="1"/>
</dbReference>
<keyword evidence="6" id="KW-0496">Mitochondrion</keyword>
<dbReference type="CDD" id="cd02440">
    <property type="entry name" value="AdoMet_MTases"/>
    <property type="match status" value="1"/>
</dbReference>
<keyword evidence="2" id="KW-0479">Metal-binding</keyword>
<evidence type="ECO:0000256" key="1">
    <source>
        <dbReference type="ARBA" id="ARBA00004173"/>
    </source>
</evidence>
<evidence type="ECO:0000313" key="8">
    <source>
        <dbReference type="EMBL" id="KAG2223733.1"/>
    </source>
</evidence>